<evidence type="ECO:0000313" key="16">
    <source>
        <dbReference type="Proteomes" id="UP000282926"/>
    </source>
</evidence>
<keyword evidence="2 11" id="KW-0138">CF(0)</keyword>
<keyword evidence="5 11" id="KW-1133">Transmembrane helix</keyword>
<dbReference type="PANTHER" id="PTHR34264">
    <property type="entry name" value="ATP SYNTHASE SUBUNIT B, CHLOROPLASTIC"/>
    <property type="match status" value="1"/>
</dbReference>
<evidence type="ECO:0000256" key="10">
    <source>
        <dbReference type="ARBA" id="ARBA00037847"/>
    </source>
</evidence>
<keyword evidence="7 11" id="KW-0472">Membrane</keyword>
<comment type="subunit">
    <text evidence="11">F-type ATPases have 2 components, F(1) - the catalytic core - and F(0) - the membrane proton channel. F(1) has five subunits: alpha(3), beta(3), gamma(1), delta(1), epsilon(1). F(0) has three main subunits: a(1), b(2) and c(10-14). The alpha and beta chains form an alternating ring which encloses part of the gamma chain. F(1) is attached to F(0) by a central stalk formed by the gamma and epsilon chains, while a peripheral stalk is formed by the delta and b chains.</text>
</comment>
<evidence type="ECO:0000256" key="3">
    <source>
        <dbReference type="ARBA" id="ARBA00022692"/>
    </source>
</evidence>
<dbReference type="PANTHER" id="PTHR34264:SF3">
    <property type="entry name" value="ATP SYNTHASE SUBUNIT B, CHLOROPLASTIC"/>
    <property type="match status" value="1"/>
</dbReference>
<keyword evidence="1 11" id="KW-0813">Transport</keyword>
<protein>
    <recommendedName>
        <fullName evidence="11">ATP synthase subunit b</fullName>
    </recommendedName>
    <alternativeName>
        <fullName evidence="11">ATP synthase F(0) sector subunit b</fullName>
    </alternativeName>
    <alternativeName>
        <fullName evidence="11">ATPase subunit I</fullName>
    </alternativeName>
    <alternativeName>
        <fullName evidence="11">F-type ATPase subunit b</fullName>
        <shortName evidence="11">F-ATPase subunit b</shortName>
    </alternativeName>
</protein>
<evidence type="ECO:0000256" key="12">
    <source>
        <dbReference type="RuleBase" id="RU003848"/>
    </source>
</evidence>
<organism evidence="15 16">
    <name type="scientific">Lujinxingia sediminis</name>
    <dbReference type="NCBI Taxonomy" id="2480984"/>
    <lineage>
        <taxon>Bacteria</taxon>
        <taxon>Deltaproteobacteria</taxon>
        <taxon>Bradymonadales</taxon>
        <taxon>Lujinxingiaceae</taxon>
        <taxon>Lujinxingia</taxon>
    </lineage>
</organism>
<evidence type="ECO:0000256" key="14">
    <source>
        <dbReference type="SAM" id="SignalP"/>
    </source>
</evidence>
<evidence type="ECO:0000256" key="9">
    <source>
        <dbReference type="ARBA" id="ARBA00025198"/>
    </source>
</evidence>
<evidence type="ECO:0000256" key="13">
    <source>
        <dbReference type="SAM" id="Coils"/>
    </source>
</evidence>
<feature type="coiled-coil region" evidence="13">
    <location>
        <begin position="97"/>
        <end position="138"/>
    </location>
</feature>
<evidence type="ECO:0000256" key="11">
    <source>
        <dbReference type="HAMAP-Rule" id="MF_01398"/>
    </source>
</evidence>
<keyword evidence="4 11" id="KW-0375">Hydrogen ion transport</keyword>
<keyword evidence="14" id="KW-0732">Signal</keyword>
<dbReference type="Pfam" id="PF00430">
    <property type="entry name" value="ATP-synt_B"/>
    <property type="match status" value="1"/>
</dbReference>
<keyword evidence="3 11" id="KW-0812">Transmembrane</keyword>
<keyword evidence="16" id="KW-1185">Reference proteome</keyword>
<keyword evidence="11" id="KW-1003">Cell membrane</keyword>
<comment type="function">
    <text evidence="11">Component of the F(0) channel, it forms part of the peripheral stalk, linking F(1) to F(0).</text>
</comment>
<dbReference type="CDD" id="cd06503">
    <property type="entry name" value="ATP-synt_Fo_b"/>
    <property type="match status" value="1"/>
</dbReference>
<name>A0ABY0CUG6_9DELT</name>
<sequence length="218" mass="23931">MRAARPFLVSQDKNMTSKLLRVAGSRRAIFVQVLVLLVCVSAPAFAASAGDGHGFPWAAWATGIFNLAVFLGIIVKFGGPAIRDFFANRRETFLADMNAAKLAREQAEARLAELNAKLEALERDRQSMLDEYHAQGEREKQRLIDAAKKGVEKMRADAELTIQQEVKRAVAMLEEQAVNTALEMAQRVARDRVDAGVQNKLVESYVAELGNASSAAKN</sequence>
<evidence type="ECO:0000256" key="6">
    <source>
        <dbReference type="ARBA" id="ARBA00023065"/>
    </source>
</evidence>
<proteinExistence type="inferred from homology"/>
<accession>A0ABY0CUG6</accession>
<evidence type="ECO:0000256" key="1">
    <source>
        <dbReference type="ARBA" id="ARBA00022448"/>
    </source>
</evidence>
<dbReference type="EMBL" id="SADD01000002">
    <property type="protein sequence ID" value="RVU46711.1"/>
    <property type="molecule type" value="Genomic_DNA"/>
</dbReference>
<feature type="chain" id="PRO_5047232112" description="ATP synthase subunit b" evidence="14">
    <location>
        <begin position="47"/>
        <end position="218"/>
    </location>
</feature>
<dbReference type="InterPro" id="IPR002146">
    <property type="entry name" value="ATP_synth_b/b'su_bac/chlpt"/>
</dbReference>
<dbReference type="Proteomes" id="UP000282926">
    <property type="component" value="Unassembled WGS sequence"/>
</dbReference>
<evidence type="ECO:0000256" key="2">
    <source>
        <dbReference type="ARBA" id="ARBA00022547"/>
    </source>
</evidence>
<keyword evidence="6 11" id="KW-0406">Ion transport</keyword>
<comment type="function">
    <text evidence="9 11">F(1)F(0) ATP synthase produces ATP from ADP in the presence of a proton or sodium gradient. F-type ATPases consist of two structural domains, F(1) containing the extramembraneous catalytic core and F(0) containing the membrane proton channel, linked together by a central stalk and a peripheral stalk. During catalysis, ATP synthesis in the catalytic domain of F(1) is coupled via a rotary mechanism of the central stalk subunits to proton translocation.</text>
</comment>
<evidence type="ECO:0000313" key="15">
    <source>
        <dbReference type="EMBL" id="RVU46711.1"/>
    </source>
</evidence>
<evidence type="ECO:0000256" key="5">
    <source>
        <dbReference type="ARBA" id="ARBA00022989"/>
    </source>
</evidence>
<evidence type="ECO:0000256" key="4">
    <source>
        <dbReference type="ARBA" id="ARBA00022781"/>
    </source>
</evidence>
<reference evidence="15 16" key="1">
    <citation type="submission" date="2019-01" db="EMBL/GenBank/DDBJ databases">
        <title>Lujinxingia litoralis gen. nov., sp. nov. and Lujinxingia sediminis gen. nov., sp. nov., new members in the order Bradymonadales, isolated from coastal sediment.</title>
        <authorList>
            <person name="Li C.-M."/>
        </authorList>
    </citation>
    <scope>NUCLEOTIDE SEQUENCE [LARGE SCALE GENOMIC DNA]</scope>
    <source>
        <strain evidence="15 16">SEH01</strain>
    </source>
</reference>
<evidence type="ECO:0000256" key="7">
    <source>
        <dbReference type="ARBA" id="ARBA00023136"/>
    </source>
</evidence>
<feature type="transmembrane region" description="Helical" evidence="11">
    <location>
        <begin position="56"/>
        <end position="75"/>
    </location>
</feature>
<keyword evidence="13" id="KW-0175">Coiled coil</keyword>
<comment type="similarity">
    <text evidence="11 12">Belongs to the ATPase B chain family.</text>
</comment>
<feature type="signal peptide" evidence="14">
    <location>
        <begin position="1"/>
        <end position="46"/>
    </location>
</feature>
<comment type="caution">
    <text evidence="15">The sequence shown here is derived from an EMBL/GenBank/DDBJ whole genome shotgun (WGS) entry which is preliminary data.</text>
</comment>
<gene>
    <name evidence="11" type="primary">atpF</name>
    <name evidence="15" type="ORF">EA187_06130</name>
</gene>
<keyword evidence="8 11" id="KW-0066">ATP synthesis</keyword>
<evidence type="ECO:0000256" key="8">
    <source>
        <dbReference type="ARBA" id="ARBA00023310"/>
    </source>
</evidence>
<dbReference type="HAMAP" id="MF_01398">
    <property type="entry name" value="ATP_synth_b_bprime"/>
    <property type="match status" value="1"/>
</dbReference>
<comment type="subcellular location">
    <subcellularLocation>
        <location evidence="11">Cell membrane</location>
        <topology evidence="11">Single-pass membrane protein</topology>
    </subcellularLocation>
    <subcellularLocation>
        <location evidence="10">Endomembrane system</location>
        <topology evidence="10">Single-pass membrane protein</topology>
    </subcellularLocation>
</comment>